<dbReference type="PROSITE" id="PS00361">
    <property type="entry name" value="RIBOSOMAL_S10"/>
    <property type="match status" value="1"/>
</dbReference>
<evidence type="ECO:0000313" key="9">
    <source>
        <dbReference type="EMBL" id="KAJ8781782.1"/>
    </source>
</evidence>
<gene>
    <name evidence="9" type="ORF">J1605_010766</name>
</gene>
<dbReference type="Pfam" id="PF00338">
    <property type="entry name" value="Ribosomal_S10"/>
    <property type="match status" value="1"/>
</dbReference>
<evidence type="ECO:0000259" key="8">
    <source>
        <dbReference type="SMART" id="SM01403"/>
    </source>
</evidence>
<keyword evidence="10" id="KW-1185">Reference proteome</keyword>
<dbReference type="NCBIfam" id="TIGR01046">
    <property type="entry name" value="uS10_euk_arch"/>
    <property type="match status" value="1"/>
</dbReference>
<keyword evidence="3" id="KW-0689">Ribosomal protein</keyword>
<reference evidence="9 10" key="1">
    <citation type="submission" date="2022-11" db="EMBL/GenBank/DDBJ databases">
        <title>Whole genome sequence of Eschrichtius robustus ER-17-0199.</title>
        <authorList>
            <person name="Bruniche-Olsen A."/>
            <person name="Black A.N."/>
            <person name="Fields C.J."/>
            <person name="Walden K."/>
            <person name="Dewoody J.A."/>
        </authorList>
    </citation>
    <scope>NUCLEOTIDE SEQUENCE [LARGE SCALE GENOMIC DNA]</scope>
    <source>
        <strain evidence="9">ER-17-0199</strain>
        <tissue evidence="9">Blubber</tissue>
    </source>
</reference>
<protein>
    <recommendedName>
        <fullName evidence="5">Small ribosomal subunit protein uS10</fullName>
    </recommendedName>
    <alternativeName>
        <fullName evidence="6">40S ribosomal protein S20</fullName>
    </alternativeName>
</protein>
<evidence type="ECO:0000256" key="3">
    <source>
        <dbReference type="ARBA" id="ARBA00022980"/>
    </source>
</evidence>
<name>A0AB34GRH4_ESCRO</name>
<dbReference type="EMBL" id="JAIQCJ010002139">
    <property type="protein sequence ID" value="KAJ8781782.1"/>
    <property type="molecule type" value="Genomic_DNA"/>
</dbReference>
<dbReference type="AlphaFoldDB" id="A0AB34GRH4"/>
<dbReference type="GO" id="GO:0003723">
    <property type="term" value="F:RNA binding"/>
    <property type="evidence" value="ECO:0007669"/>
    <property type="project" value="InterPro"/>
</dbReference>
<dbReference type="GO" id="GO:0022626">
    <property type="term" value="C:cytosolic ribosome"/>
    <property type="evidence" value="ECO:0007669"/>
    <property type="project" value="UniProtKB-ARBA"/>
</dbReference>
<dbReference type="InterPro" id="IPR036838">
    <property type="entry name" value="Ribosomal_uS10_dom_sf"/>
</dbReference>
<feature type="domain" description="Small ribosomal subunit protein uS10" evidence="8">
    <location>
        <begin position="1"/>
        <end position="93"/>
    </location>
</feature>
<dbReference type="InterPro" id="IPR005729">
    <property type="entry name" value="Ribosomal_uS10_euk/arc"/>
</dbReference>
<comment type="similarity">
    <text evidence="1">Belongs to the universal ribosomal protein uS10 family.</text>
</comment>
<dbReference type="GO" id="GO:0006412">
    <property type="term" value="P:translation"/>
    <property type="evidence" value="ECO:0007669"/>
    <property type="project" value="InterPro"/>
</dbReference>
<organism evidence="9 10">
    <name type="scientific">Eschrichtius robustus</name>
    <name type="common">California gray whale</name>
    <name type="synonym">Eschrichtius gibbosus</name>
    <dbReference type="NCBI Taxonomy" id="9764"/>
    <lineage>
        <taxon>Eukaryota</taxon>
        <taxon>Metazoa</taxon>
        <taxon>Chordata</taxon>
        <taxon>Craniata</taxon>
        <taxon>Vertebrata</taxon>
        <taxon>Euteleostomi</taxon>
        <taxon>Mammalia</taxon>
        <taxon>Eutheria</taxon>
        <taxon>Laurasiatheria</taxon>
        <taxon>Artiodactyla</taxon>
        <taxon>Whippomorpha</taxon>
        <taxon>Cetacea</taxon>
        <taxon>Mysticeti</taxon>
        <taxon>Eschrichtiidae</taxon>
        <taxon>Eschrichtius</taxon>
    </lineage>
</organism>
<accession>A0AB34GRH4</accession>
<evidence type="ECO:0000256" key="6">
    <source>
        <dbReference type="ARBA" id="ARBA00035450"/>
    </source>
</evidence>
<evidence type="ECO:0000256" key="7">
    <source>
        <dbReference type="ARBA" id="ARBA00045746"/>
    </source>
</evidence>
<dbReference type="PRINTS" id="PR00971">
    <property type="entry name" value="RIBOSOMALS10"/>
</dbReference>
<evidence type="ECO:0000313" key="10">
    <source>
        <dbReference type="Proteomes" id="UP001159641"/>
    </source>
</evidence>
<dbReference type="GO" id="GO:0003735">
    <property type="term" value="F:structural constituent of ribosome"/>
    <property type="evidence" value="ECO:0007669"/>
    <property type="project" value="InterPro"/>
</dbReference>
<dbReference type="Gene3D" id="3.30.70.600">
    <property type="entry name" value="Ribosomal protein S10 domain"/>
    <property type="match status" value="1"/>
</dbReference>
<evidence type="ECO:0000256" key="4">
    <source>
        <dbReference type="ARBA" id="ARBA00023274"/>
    </source>
</evidence>
<dbReference type="InterPro" id="IPR001848">
    <property type="entry name" value="Ribosomal_uS10"/>
</dbReference>
<proteinExistence type="inferred from homology"/>
<dbReference type="HAMAP" id="MF_00508">
    <property type="entry name" value="Ribosomal_uS10"/>
    <property type="match status" value="1"/>
</dbReference>
<sequence length="119" mass="13602">MTSRNVKSLEKVCADLIRGAKEKNLKVKGPVRMPTKTLRITTRKTPCGEGSKTWDRFQMRIHKRLIDLHSPSEIVKQITSISIEPGVEDLKATMQDKWKLDLQSVSLMADPVQYLQQLL</sequence>
<dbReference type="InterPro" id="IPR018268">
    <property type="entry name" value="Ribosomal_uS10_CS"/>
</dbReference>
<dbReference type="GO" id="GO:0015935">
    <property type="term" value="C:small ribosomal subunit"/>
    <property type="evidence" value="ECO:0007669"/>
    <property type="project" value="InterPro"/>
</dbReference>
<dbReference type="FunFam" id="3.30.70.600:FF:000002">
    <property type="entry name" value="40S ribosomal protein S20"/>
    <property type="match status" value="1"/>
</dbReference>
<comment type="subunit">
    <text evidence="2">Component of the 40S small ribosomal subunit.</text>
</comment>
<evidence type="ECO:0000256" key="2">
    <source>
        <dbReference type="ARBA" id="ARBA00011542"/>
    </source>
</evidence>
<dbReference type="PANTHER" id="PTHR11700">
    <property type="entry name" value="30S RIBOSOMAL PROTEIN S10 FAMILY MEMBER"/>
    <property type="match status" value="1"/>
</dbReference>
<comment type="function">
    <text evidence="7">Component of the small ribosomal subunit. The ribosome is a large ribonucleoprotein complex responsible for the synthesis of proteins in the cell.</text>
</comment>
<dbReference type="Proteomes" id="UP001159641">
    <property type="component" value="Unassembled WGS sequence"/>
</dbReference>
<dbReference type="SUPFAM" id="SSF54999">
    <property type="entry name" value="Ribosomal protein S10"/>
    <property type="match status" value="1"/>
</dbReference>
<evidence type="ECO:0000256" key="5">
    <source>
        <dbReference type="ARBA" id="ARBA00035162"/>
    </source>
</evidence>
<dbReference type="SMART" id="SM01403">
    <property type="entry name" value="Ribosomal_S10"/>
    <property type="match status" value="1"/>
</dbReference>
<keyword evidence="4" id="KW-0687">Ribonucleoprotein</keyword>
<dbReference type="InterPro" id="IPR027486">
    <property type="entry name" value="Ribosomal_uS10_dom"/>
</dbReference>
<comment type="caution">
    <text evidence="9">The sequence shown here is derived from an EMBL/GenBank/DDBJ whole genome shotgun (WGS) entry which is preliminary data.</text>
</comment>
<evidence type="ECO:0000256" key="1">
    <source>
        <dbReference type="ARBA" id="ARBA00007102"/>
    </source>
</evidence>